<dbReference type="InterPro" id="IPR029063">
    <property type="entry name" value="SAM-dependent_MTases_sf"/>
</dbReference>
<protein>
    <submittedName>
        <fullName evidence="7">tRNA (Cytosine-5-)-methyltransferase</fullName>
    </submittedName>
</protein>
<dbReference type="SUPFAM" id="SSF53335">
    <property type="entry name" value="S-adenosyl-L-methionine-dependent methyltransferases"/>
    <property type="match status" value="1"/>
</dbReference>
<dbReference type="PANTHER" id="PTHR22808">
    <property type="entry name" value="NCL1 YEAST -RELATED NOL1/NOP2/FMU SUN DOMAIN-CONTAINING"/>
    <property type="match status" value="1"/>
</dbReference>
<feature type="binding site" evidence="5">
    <location>
        <position position="196"/>
    </location>
    <ligand>
        <name>S-adenosyl-L-methionine</name>
        <dbReference type="ChEBI" id="CHEBI:59789"/>
    </ligand>
</feature>
<dbReference type="Gene3D" id="3.40.50.150">
    <property type="entry name" value="Vaccinia Virus protein VP39"/>
    <property type="match status" value="1"/>
</dbReference>
<comment type="caution">
    <text evidence="7">The sequence shown here is derived from an EMBL/GenBank/DDBJ whole genome shotgun (WGS) entry which is preliminary data.</text>
</comment>
<keyword evidence="2 5" id="KW-0808">Transferase</keyword>
<evidence type="ECO:0000313" key="8">
    <source>
        <dbReference type="Proteomes" id="UP001363151"/>
    </source>
</evidence>
<dbReference type="Pfam" id="PF01189">
    <property type="entry name" value="Methyltr_RsmB-F"/>
    <property type="match status" value="1"/>
</dbReference>
<evidence type="ECO:0000259" key="6">
    <source>
        <dbReference type="PROSITE" id="PS51686"/>
    </source>
</evidence>
<feature type="binding site" evidence="5">
    <location>
        <position position="166"/>
    </location>
    <ligand>
        <name>S-adenosyl-L-methionine</name>
        <dbReference type="ChEBI" id="CHEBI:59789"/>
    </ligand>
</feature>
<evidence type="ECO:0000313" key="7">
    <source>
        <dbReference type="EMBL" id="KAK7235916.1"/>
    </source>
</evidence>
<dbReference type="Proteomes" id="UP001363151">
    <property type="component" value="Unassembled WGS sequence"/>
</dbReference>
<dbReference type="InterPro" id="IPR023267">
    <property type="entry name" value="RCMT"/>
</dbReference>
<evidence type="ECO:0000256" key="2">
    <source>
        <dbReference type="ARBA" id="ARBA00022679"/>
    </source>
</evidence>
<name>A0ABR1FQQ5_AURAN</name>
<evidence type="ECO:0000256" key="4">
    <source>
        <dbReference type="ARBA" id="ARBA00022884"/>
    </source>
</evidence>
<gene>
    <name evidence="7" type="ORF">SO694_00065023</name>
</gene>
<keyword evidence="8" id="KW-1185">Reference proteome</keyword>
<dbReference type="PANTHER" id="PTHR22808:SF1">
    <property type="entry name" value="RNA CYTOSINE-C(5)-METHYLTRANSFERASE NSUN2-RELATED"/>
    <property type="match status" value="1"/>
</dbReference>
<dbReference type="InterPro" id="IPR049560">
    <property type="entry name" value="MeTrfase_RsmB-F_NOP2_cat"/>
</dbReference>
<evidence type="ECO:0000256" key="1">
    <source>
        <dbReference type="ARBA" id="ARBA00022603"/>
    </source>
</evidence>
<dbReference type="PROSITE" id="PS51686">
    <property type="entry name" value="SAM_MT_RSMB_NOP"/>
    <property type="match status" value="1"/>
</dbReference>
<keyword evidence="3 5" id="KW-0949">S-adenosyl-L-methionine</keyword>
<accession>A0ABR1FQQ5</accession>
<dbReference type="CDD" id="cd02440">
    <property type="entry name" value="AdoMet_MTases"/>
    <property type="match status" value="1"/>
</dbReference>
<dbReference type="PRINTS" id="PR02008">
    <property type="entry name" value="RCMTFAMILY"/>
</dbReference>
<feature type="binding site" evidence="5">
    <location>
        <position position="213"/>
    </location>
    <ligand>
        <name>S-adenosyl-L-methionine</name>
        <dbReference type="ChEBI" id="CHEBI:59789"/>
    </ligand>
</feature>
<organism evidence="7 8">
    <name type="scientific">Aureococcus anophagefferens</name>
    <name type="common">Harmful bloom alga</name>
    <dbReference type="NCBI Taxonomy" id="44056"/>
    <lineage>
        <taxon>Eukaryota</taxon>
        <taxon>Sar</taxon>
        <taxon>Stramenopiles</taxon>
        <taxon>Ochrophyta</taxon>
        <taxon>Pelagophyceae</taxon>
        <taxon>Pelagomonadales</taxon>
        <taxon>Pelagomonadaceae</taxon>
        <taxon>Aureococcus</taxon>
    </lineage>
</organism>
<keyword evidence="4 5" id="KW-0694">RNA-binding</keyword>
<reference evidence="7 8" key="1">
    <citation type="submission" date="2024-03" db="EMBL/GenBank/DDBJ databases">
        <title>Aureococcus anophagefferens CCMP1851 and Kratosvirus quantuckense: Draft genome of a second virus-susceptible host strain in the model system.</title>
        <authorList>
            <person name="Chase E."/>
            <person name="Truchon A.R."/>
            <person name="Schepens W."/>
            <person name="Wilhelm S.W."/>
        </authorList>
    </citation>
    <scope>NUCLEOTIDE SEQUENCE [LARGE SCALE GENOMIC DNA]</scope>
    <source>
        <strain evidence="7 8">CCMP1851</strain>
    </source>
</reference>
<keyword evidence="1 5" id="KW-0489">Methyltransferase</keyword>
<dbReference type="InterPro" id="IPR001678">
    <property type="entry name" value="MeTrfase_RsmB-F_NOP2_dom"/>
</dbReference>
<evidence type="ECO:0000256" key="3">
    <source>
        <dbReference type="ARBA" id="ARBA00022691"/>
    </source>
</evidence>
<feature type="domain" description="SAM-dependent MTase RsmB/NOP-type" evidence="6">
    <location>
        <begin position="32"/>
        <end position="359"/>
    </location>
</feature>
<evidence type="ECO:0000256" key="5">
    <source>
        <dbReference type="PROSITE-ProRule" id="PRU01023"/>
    </source>
</evidence>
<dbReference type="EMBL" id="JBBJCI010000288">
    <property type="protein sequence ID" value="KAK7235916.1"/>
    <property type="molecule type" value="Genomic_DNA"/>
</dbReference>
<feature type="active site" description="Nucleophile" evidence="5">
    <location>
        <position position="266"/>
    </location>
</feature>
<proteinExistence type="inferred from homology"/>
<sequence>MPKSKKDKQGAARFETYYALQHIVPDSEWPTFLKTLATPLPITFRITDATHDGHAAWLEAEAARLGATRLPWYACGASTAWTFAGESRRGLRAARDAARDAALRDFLVSGTTSRNLSRQEAVSMVPALLLGAAPGWAVLDACAAPGNKTAQLLERCGPGGLVVANDLSKKRSYALACHCAARLGVRAARLVVASGDAARLPGPDGRFDGVLCDVPCSGDGTIRKAPRVREAWACDGGDRLHGTQVAIARRCAALLRPGGRMVYSTCSLNPVENEAVVAEVLRLEPTLELAAAASPLPARPGLTTWAPCRDDGGGVARLDDDGGSRFPPKQDAPPLERCLRFLPHDGDTGGFFCAVLEKREAAPPPPPPPPPRAPPLVDGAYRPMGADAWAAVADFLDLAAAPGHVMVRSEHGEAAWLLSDEARDEASRLQAAGRAVEHAGVKILDRRGGGAAGGMPHRLCGDGVAALLPSLGDKRRLRLDAAAYAALLEDGRTAAPDDVGVGSLVATLGDGELPIVLWKGAQRSASLMSSADDVARLRGVLGRRRAEQARCVLS</sequence>
<feature type="binding site" evidence="5">
    <location>
        <begin position="142"/>
        <end position="148"/>
    </location>
    <ligand>
        <name>S-adenosyl-L-methionine</name>
        <dbReference type="ChEBI" id="CHEBI:59789"/>
    </ligand>
</feature>
<comment type="similarity">
    <text evidence="5">Belongs to the class I-like SAM-binding methyltransferase superfamily. RsmB/NOP family.</text>
</comment>